<evidence type="ECO:0000256" key="4">
    <source>
        <dbReference type="ARBA" id="ARBA00022692"/>
    </source>
</evidence>
<dbReference type="GO" id="GO:0005886">
    <property type="term" value="C:plasma membrane"/>
    <property type="evidence" value="ECO:0007669"/>
    <property type="project" value="TreeGrafter"/>
</dbReference>
<keyword evidence="4 7" id="KW-0812">Transmembrane</keyword>
<organism evidence="8 9">
    <name type="scientific">Terrihalobacillus insolitus</name>
    <dbReference type="NCBI Taxonomy" id="2950438"/>
    <lineage>
        <taxon>Bacteria</taxon>
        <taxon>Bacillati</taxon>
        <taxon>Bacillota</taxon>
        <taxon>Bacilli</taxon>
        <taxon>Bacillales</taxon>
        <taxon>Bacillaceae</taxon>
        <taxon>Terrihalobacillus</taxon>
    </lineage>
</organism>
<feature type="transmembrane region" description="Helical" evidence="7">
    <location>
        <begin position="161"/>
        <end position="181"/>
    </location>
</feature>
<gene>
    <name evidence="8" type="ORF">NC797_07960</name>
</gene>
<evidence type="ECO:0000313" key="9">
    <source>
        <dbReference type="Proteomes" id="UP001145050"/>
    </source>
</evidence>
<dbReference type="InterPro" id="IPR006043">
    <property type="entry name" value="NCS2"/>
</dbReference>
<name>A0A9X3WRB1_9BACI</name>
<dbReference type="PANTHER" id="PTHR42810">
    <property type="entry name" value="PURINE PERMEASE C1399.01C-RELATED"/>
    <property type="match status" value="1"/>
</dbReference>
<feature type="transmembrane region" description="Helical" evidence="7">
    <location>
        <begin position="373"/>
        <end position="391"/>
    </location>
</feature>
<feature type="transmembrane region" description="Helical" evidence="7">
    <location>
        <begin position="104"/>
        <end position="121"/>
    </location>
</feature>
<feature type="transmembrane region" description="Helical" evidence="7">
    <location>
        <begin position="316"/>
        <end position="337"/>
    </location>
</feature>
<dbReference type="PANTHER" id="PTHR42810:SF1">
    <property type="entry name" value="PURINE PERMEASE YWDJ-RELATED"/>
    <property type="match status" value="1"/>
</dbReference>
<dbReference type="Pfam" id="PF00860">
    <property type="entry name" value="Xan_ur_permease"/>
    <property type="match status" value="1"/>
</dbReference>
<keyword evidence="9" id="KW-1185">Reference proteome</keyword>
<dbReference type="GO" id="GO:0042907">
    <property type="term" value="F:xanthine transmembrane transporter activity"/>
    <property type="evidence" value="ECO:0007669"/>
    <property type="project" value="TreeGrafter"/>
</dbReference>
<reference evidence="8" key="1">
    <citation type="submission" date="2022-06" db="EMBL/GenBank/DDBJ databases">
        <title>Aquibacillus sp. a new bacterium isolated from soil saline samples.</title>
        <authorList>
            <person name="Galisteo C."/>
            <person name="De La Haba R."/>
            <person name="Sanchez-Porro C."/>
            <person name="Ventosa A."/>
        </authorList>
    </citation>
    <scope>NUCLEOTIDE SEQUENCE</scope>
    <source>
        <strain evidence="8">3ASR75-11</strain>
    </source>
</reference>
<dbReference type="RefSeq" id="WP_272436248.1">
    <property type="nucleotide sequence ID" value="NZ_JAMQKB010000006.1"/>
</dbReference>
<dbReference type="NCBIfam" id="NF037981">
    <property type="entry name" value="NCS2_1"/>
    <property type="match status" value="1"/>
</dbReference>
<keyword evidence="6 7" id="KW-0472">Membrane</keyword>
<evidence type="ECO:0000256" key="7">
    <source>
        <dbReference type="SAM" id="Phobius"/>
    </source>
</evidence>
<evidence type="ECO:0000256" key="3">
    <source>
        <dbReference type="ARBA" id="ARBA00022448"/>
    </source>
</evidence>
<feature type="transmembrane region" description="Helical" evidence="7">
    <location>
        <begin position="15"/>
        <end position="36"/>
    </location>
</feature>
<keyword evidence="5 7" id="KW-1133">Transmembrane helix</keyword>
<feature type="transmembrane region" description="Helical" evidence="7">
    <location>
        <begin position="343"/>
        <end position="361"/>
    </location>
</feature>
<keyword evidence="3" id="KW-0813">Transport</keyword>
<dbReference type="EMBL" id="JAMQKB010000006">
    <property type="protein sequence ID" value="MDC3424442.1"/>
    <property type="molecule type" value="Genomic_DNA"/>
</dbReference>
<feature type="transmembrane region" description="Helical" evidence="7">
    <location>
        <begin position="239"/>
        <end position="258"/>
    </location>
</feature>
<evidence type="ECO:0000256" key="5">
    <source>
        <dbReference type="ARBA" id="ARBA00022989"/>
    </source>
</evidence>
<dbReference type="AlphaFoldDB" id="A0A9X3WRB1"/>
<feature type="transmembrane region" description="Helical" evidence="7">
    <location>
        <begin position="403"/>
        <end position="423"/>
    </location>
</feature>
<evidence type="ECO:0000313" key="8">
    <source>
        <dbReference type="EMBL" id="MDC3424442.1"/>
    </source>
</evidence>
<feature type="transmembrane region" description="Helical" evidence="7">
    <location>
        <begin position="278"/>
        <end position="304"/>
    </location>
</feature>
<dbReference type="Proteomes" id="UP001145050">
    <property type="component" value="Unassembled WGS sequence"/>
</dbReference>
<protein>
    <submittedName>
        <fullName evidence="8">Purine/pyrimidine permease</fullName>
    </submittedName>
</protein>
<sequence length="433" mass="46888">MKRNSSTTIFETAQWFIFILASSVAIPIVIGSMFGFNISEIAGLMQRTIFVVGLTSFLQGWLGHRLPIVEGPAGLWISIFAVMAAAGAQQGADSMLTLRTLESTMLFTGLFLVLFGLLKIANRLMRLFTPLVTGSFLFLLTVQLSGTFLKGMLGIQQQVEAIHLTEAVLAFVTFFLVLGLSTFGRGWLSSYAVLLGIVIGWVSYVLFVGSTERAAAPLFAPPQWLDWGAPILDVRMIPIAFLTAVILLSNVVASILAINQSTKGKPTYTNDQINRGSAFLGVTHGLSGMFSAVANVPLASTSGFINLTGQKRKAPFMYASILYMSVAFFPQIVGWISTIPGPIANGALLATFVQLMGLGLSNIMSEELDNRRLTIIGISYLIGIGTMFLPAEAFVSFPPFARNLASNGLLIGTILVILLEQFWKQDKYSKEKA</sequence>
<evidence type="ECO:0000256" key="6">
    <source>
        <dbReference type="ARBA" id="ARBA00023136"/>
    </source>
</evidence>
<comment type="similarity">
    <text evidence="2">Belongs to the nucleobase:cation symporter-2 (NCS2) (TC 2.A.40) family.</text>
</comment>
<proteinExistence type="inferred from homology"/>
<feature type="transmembrane region" description="Helical" evidence="7">
    <location>
        <begin position="73"/>
        <end position="92"/>
    </location>
</feature>
<accession>A0A9X3WRB1</accession>
<evidence type="ECO:0000256" key="2">
    <source>
        <dbReference type="ARBA" id="ARBA00008821"/>
    </source>
</evidence>
<feature type="transmembrane region" description="Helical" evidence="7">
    <location>
        <begin position="187"/>
        <end position="207"/>
    </location>
</feature>
<comment type="caution">
    <text evidence="8">The sequence shown here is derived from an EMBL/GenBank/DDBJ whole genome shotgun (WGS) entry which is preliminary data.</text>
</comment>
<comment type="subcellular location">
    <subcellularLocation>
        <location evidence="1">Membrane</location>
        <topology evidence="1">Multi-pass membrane protein</topology>
    </subcellularLocation>
</comment>
<evidence type="ECO:0000256" key="1">
    <source>
        <dbReference type="ARBA" id="ARBA00004141"/>
    </source>
</evidence>
<feature type="transmembrane region" description="Helical" evidence="7">
    <location>
        <begin position="127"/>
        <end position="149"/>
    </location>
</feature>